<organism evidence="1 2">
    <name type="scientific">Klebsiella pneumoniae IS43</name>
    <dbReference type="NCBI Taxonomy" id="1432552"/>
    <lineage>
        <taxon>Bacteria</taxon>
        <taxon>Pseudomonadati</taxon>
        <taxon>Pseudomonadota</taxon>
        <taxon>Gammaproteobacteria</taxon>
        <taxon>Enterobacterales</taxon>
        <taxon>Enterobacteriaceae</taxon>
        <taxon>Klebsiella/Raoultella group</taxon>
        <taxon>Klebsiella</taxon>
        <taxon>Klebsiella pneumoniae complex</taxon>
    </lineage>
</organism>
<dbReference type="AlphaFoldDB" id="W1DQ98"/>
<dbReference type="Proteomes" id="UP000019183">
    <property type="component" value="Unassembled WGS sequence"/>
</dbReference>
<name>W1DQ98_KLEPN</name>
<keyword evidence="2" id="KW-1185">Reference proteome</keyword>
<protein>
    <submittedName>
        <fullName evidence="1">Uncharacterized protein</fullName>
    </submittedName>
</protein>
<comment type="caution">
    <text evidence="1">The sequence shown here is derived from an EMBL/GenBank/DDBJ whole genome shotgun (WGS) entry which is preliminary data.</text>
</comment>
<evidence type="ECO:0000313" key="1">
    <source>
        <dbReference type="EMBL" id="CDL10992.1"/>
    </source>
</evidence>
<reference evidence="1" key="1">
    <citation type="submission" date="2013-10" db="EMBL/GenBank/DDBJ databases">
        <title>Antibiotic resistance diversity of beta-lactamase producers in the General Hospital Vienna.</title>
        <authorList>
            <person name="Barisic I."/>
            <person name="Mitteregger D."/>
            <person name="Hirschl A.M."/>
            <person name="Noehammer C."/>
            <person name="Wiesinger-Mayr H."/>
        </authorList>
    </citation>
    <scope>NUCLEOTIDE SEQUENCE [LARGE SCALE GENOMIC DNA]</scope>
    <source>
        <strain evidence="1">IS43</strain>
    </source>
</reference>
<dbReference type="EMBL" id="CBWK010000593">
    <property type="protein sequence ID" value="CDL10992.1"/>
    <property type="molecule type" value="Genomic_DNA"/>
</dbReference>
<proteinExistence type="predicted"/>
<evidence type="ECO:0000313" key="2">
    <source>
        <dbReference type="Proteomes" id="UP000019183"/>
    </source>
</evidence>
<sequence length="167" mass="18895">MIARRMVQITKVGFLPIADIEQVAQHGDGITLLTRAQQLADRHIKHLAEQVEQRRFQRRHRVNLQFEGPRPFAEGVEIRRLIAFVHLLHHAIESGDLLAHHLRDRRQQRLVDDLSAGRFADAVWPALSVNTTILRVNQALCAPPMFSSMLSCPATGMTFISVIIGLD</sequence>
<accession>W1DQ98</accession>